<dbReference type="AlphaFoldDB" id="A0A381QUS2"/>
<organism evidence="1">
    <name type="scientific">marine metagenome</name>
    <dbReference type="NCBI Taxonomy" id="408172"/>
    <lineage>
        <taxon>unclassified sequences</taxon>
        <taxon>metagenomes</taxon>
        <taxon>ecological metagenomes</taxon>
    </lineage>
</organism>
<dbReference type="EMBL" id="UINC01001462">
    <property type="protein sequence ID" value="SUZ81303.1"/>
    <property type="molecule type" value="Genomic_DNA"/>
</dbReference>
<dbReference type="PANTHER" id="PTHR30327">
    <property type="entry name" value="UNCHARACTERIZED PROTEIN YQGE"/>
    <property type="match status" value="1"/>
</dbReference>
<evidence type="ECO:0000313" key="1">
    <source>
        <dbReference type="EMBL" id="SUZ81303.1"/>
    </source>
</evidence>
<protein>
    <submittedName>
        <fullName evidence="1">Uncharacterized protein</fullName>
    </submittedName>
</protein>
<reference evidence="1" key="1">
    <citation type="submission" date="2018-05" db="EMBL/GenBank/DDBJ databases">
        <authorList>
            <person name="Lanie J.A."/>
            <person name="Ng W.-L."/>
            <person name="Kazmierczak K.M."/>
            <person name="Andrzejewski T.M."/>
            <person name="Davidsen T.M."/>
            <person name="Wayne K.J."/>
            <person name="Tettelin H."/>
            <person name="Glass J.I."/>
            <person name="Rusch D."/>
            <person name="Podicherti R."/>
            <person name="Tsui H.-C.T."/>
            <person name="Winkler M.E."/>
        </authorList>
    </citation>
    <scope>NUCLEOTIDE SEQUENCE</scope>
</reference>
<dbReference type="GO" id="GO:0005829">
    <property type="term" value="C:cytosol"/>
    <property type="evidence" value="ECO:0007669"/>
    <property type="project" value="TreeGrafter"/>
</dbReference>
<gene>
    <name evidence="1" type="ORF">METZ01_LOCUS34157</name>
</gene>
<dbReference type="InterPro" id="IPR003774">
    <property type="entry name" value="AlgH-like"/>
</dbReference>
<dbReference type="SUPFAM" id="SSF143456">
    <property type="entry name" value="VC0467-like"/>
    <property type="match status" value="1"/>
</dbReference>
<dbReference type="HAMAP" id="MF_00758">
    <property type="entry name" value="UPF0301"/>
    <property type="match status" value="1"/>
</dbReference>
<accession>A0A381QUS2</accession>
<dbReference type="Gene3D" id="3.40.1740.10">
    <property type="entry name" value="VC0467-like"/>
    <property type="match status" value="1"/>
</dbReference>
<sequence length="183" mass="20278">MKNSEVPGILIAMPTLDGTFFEKSVILLCNYDEEGAFGLVMNHPSKTKVKEVLSDEMQNNSAFDVPLLVGGPVQPESFWAVHSSDFSVKETTVLSKEIHLSSAQDILNSLAEGNKVKSYHFGSGYSGWGAGQLDREIQEESWWLGPLDESLLLNLDYELRWETTMNNLGFDPLTTAFTQTGLV</sequence>
<name>A0A381QUS2_9ZZZZ</name>
<dbReference type="PANTHER" id="PTHR30327:SF1">
    <property type="entry name" value="UPF0301 PROTEIN YQGE"/>
    <property type="match status" value="1"/>
</dbReference>
<dbReference type="Pfam" id="PF02622">
    <property type="entry name" value="DUF179"/>
    <property type="match status" value="1"/>
</dbReference>
<proteinExistence type="inferred from homology"/>